<dbReference type="InterPro" id="IPR053356">
    <property type="entry name" value="Calcium-reg_actin-bundling"/>
</dbReference>
<feature type="domain" description="Calcium-regulated actin-bundling protein C-terminal" evidence="2">
    <location>
        <begin position="385"/>
        <end position="468"/>
    </location>
</feature>
<evidence type="ECO:0000259" key="2">
    <source>
        <dbReference type="Pfam" id="PF18060"/>
    </source>
</evidence>
<dbReference type="EMBL" id="HBKP01020940">
    <property type="protein sequence ID" value="CAE2234371.1"/>
    <property type="molecule type" value="Transcribed_RNA"/>
</dbReference>
<feature type="compositionally biased region" description="Low complexity" evidence="1">
    <location>
        <begin position="369"/>
        <end position="386"/>
    </location>
</feature>
<dbReference type="GO" id="GO:0030863">
    <property type="term" value="C:cortical cytoskeleton"/>
    <property type="evidence" value="ECO:0007669"/>
    <property type="project" value="TreeGrafter"/>
</dbReference>
<feature type="region of interest" description="Disordered" evidence="1">
    <location>
        <begin position="266"/>
        <end position="386"/>
    </location>
</feature>
<protein>
    <recommendedName>
        <fullName evidence="2">Calcium-regulated actin-bundling protein C-terminal domain-containing protein</fullName>
    </recommendedName>
</protein>
<dbReference type="GO" id="GO:0030046">
    <property type="term" value="P:parallel actin filament bundle assembly"/>
    <property type="evidence" value="ECO:0007669"/>
    <property type="project" value="TreeGrafter"/>
</dbReference>
<reference evidence="3" key="1">
    <citation type="submission" date="2021-01" db="EMBL/GenBank/DDBJ databases">
        <authorList>
            <person name="Corre E."/>
            <person name="Pelletier E."/>
            <person name="Niang G."/>
            <person name="Scheremetjew M."/>
            <person name="Finn R."/>
            <person name="Kale V."/>
            <person name="Holt S."/>
            <person name="Cochrane G."/>
            <person name="Meng A."/>
            <person name="Brown T."/>
            <person name="Cohen L."/>
        </authorList>
    </citation>
    <scope>NUCLEOTIDE SEQUENCE</scope>
    <source>
        <strain evidence="3">DIVA3 518/3/11/1/6</strain>
    </source>
</reference>
<sequence length="616" mass="67540">MPLPLLVPPSSHTRIKEPLVYLLQQRRDTTQKFGHLKRSAKTQAAKFIGTQAWMALLPITGATQTRMNMVTSTKKEVEAVGLEVDWILVLNFVCSLLLMSDLDKLHTLCTKTYKEQGVWFLNCFWEDFAEKEAETIWNYVETNATLDIEEHEEGHALDEMKAHVFLEKFDETLTVREMRAKLRSTGAIGETERPKKVPLTHYLLYKYNVNWHSLVDETKQGDNSEEMEKAERLLAEVTAAFKESEERASEARNALNAAVSAENAAKQREAEAVESENAAVSAENAAKAREAEAVESENQAVQQENDAKASEAAAVERENEAVQQENEAVQREASAKASEEEAKKREASAKESHAKSQEKEAAAKKDADVAAAAHSEAQAAQKELEEALAALHAEEKAYNDKKAELERKSTEGGVVSMNKAKNELAQHLAEDPLPLRRAKITAEAAVKRAEKASKVSADARASAEASADAASKARQVAEDAAQEASQARSVAEADAAAASKAREAAAAAREAASNARAQATKDREAAEEARRKAAAAREEATRSREAAEQARAASEEAKAAADKALDDAANKLQEAENYMQEVKSKPGVAYGQLWWIDRELYEQKKYLPVSRGGIAK</sequence>
<dbReference type="GO" id="GO:0051015">
    <property type="term" value="F:actin filament binding"/>
    <property type="evidence" value="ECO:0007669"/>
    <property type="project" value="TreeGrafter"/>
</dbReference>
<evidence type="ECO:0000256" key="1">
    <source>
        <dbReference type="SAM" id="MobiDB-lite"/>
    </source>
</evidence>
<feature type="compositionally biased region" description="Basic and acidic residues" evidence="1">
    <location>
        <begin position="519"/>
        <end position="565"/>
    </location>
</feature>
<dbReference type="Pfam" id="PF18060">
    <property type="entry name" value="F_actin_bund_C"/>
    <property type="match status" value="1"/>
</dbReference>
<evidence type="ECO:0000313" key="4">
    <source>
        <dbReference type="EMBL" id="CAE2234385.1"/>
    </source>
</evidence>
<evidence type="ECO:0000313" key="3">
    <source>
        <dbReference type="EMBL" id="CAE2234371.1"/>
    </source>
</evidence>
<dbReference type="PANTHER" id="PTHR37009">
    <property type="entry name" value="EF-HAND DOMAIN-CONTAINING PROTEIN"/>
    <property type="match status" value="1"/>
</dbReference>
<dbReference type="PANTHER" id="PTHR37009:SF1">
    <property type="entry name" value="CALCIUM-REGULATED ACTIN-BUNDLING PROTEIN"/>
    <property type="match status" value="1"/>
</dbReference>
<dbReference type="InterPro" id="IPR040810">
    <property type="entry name" value="F_actin_bund_C"/>
</dbReference>
<organism evidence="3">
    <name type="scientific">Vannella robusta</name>
    <dbReference type="NCBI Taxonomy" id="1487602"/>
    <lineage>
        <taxon>Eukaryota</taxon>
        <taxon>Amoebozoa</taxon>
        <taxon>Discosea</taxon>
        <taxon>Flabellinia</taxon>
        <taxon>Vannellidae</taxon>
        <taxon>Vannella</taxon>
    </lineage>
</organism>
<feature type="compositionally biased region" description="Low complexity" evidence="1">
    <location>
        <begin position="275"/>
        <end position="285"/>
    </location>
</feature>
<feature type="compositionally biased region" description="Basic and acidic residues" evidence="1">
    <location>
        <begin position="328"/>
        <end position="368"/>
    </location>
</feature>
<feature type="compositionally biased region" description="Low complexity" evidence="1">
    <location>
        <begin position="454"/>
        <end position="474"/>
    </location>
</feature>
<dbReference type="GO" id="GO:0051764">
    <property type="term" value="P:actin crosslink formation"/>
    <property type="evidence" value="ECO:0007669"/>
    <property type="project" value="TreeGrafter"/>
</dbReference>
<proteinExistence type="predicted"/>
<dbReference type="AlphaFoldDB" id="A0A6U1WWW6"/>
<feature type="compositionally biased region" description="Basic and acidic residues" evidence="1">
    <location>
        <begin position="305"/>
        <end position="320"/>
    </location>
</feature>
<gene>
    <name evidence="3" type="ORF">VSP0166_LOCUS14732</name>
    <name evidence="4" type="ORF">VSP0166_LOCUS14737</name>
</gene>
<feature type="compositionally biased region" description="Low complexity" evidence="1">
    <location>
        <begin position="484"/>
        <end position="518"/>
    </location>
</feature>
<feature type="region of interest" description="Disordered" evidence="1">
    <location>
        <begin position="444"/>
        <end position="565"/>
    </location>
</feature>
<dbReference type="EMBL" id="HBKP01020946">
    <property type="protein sequence ID" value="CAE2234385.1"/>
    <property type="molecule type" value="Transcribed_RNA"/>
</dbReference>
<accession>A0A6U1WWW6</accession>
<name>A0A6U1WWW6_9EUKA</name>